<dbReference type="EMBL" id="CADILE010000017">
    <property type="protein sequence ID" value="CAB3912674.1"/>
    <property type="molecule type" value="Genomic_DNA"/>
</dbReference>
<dbReference type="RefSeq" id="WP_100508769.1">
    <property type="nucleotide sequence ID" value="NZ_CADILE010000017.1"/>
</dbReference>
<dbReference type="InterPro" id="IPR028087">
    <property type="entry name" value="Tad_N"/>
</dbReference>
<evidence type="ECO:0000313" key="3">
    <source>
        <dbReference type="Proteomes" id="UP000494122"/>
    </source>
</evidence>
<accession>A0A2M9GV32</accession>
<feature type="domain" description="Putative Flp pilus-assembly TadG-like N-terminal" evidence="1">
    <location>
        <begin position="16"/>
        <end position="61"/>
    </location>
</feature>
<dbReference type="Proteomes" id="UP000494122">
    <property type="component" value="Unassembled WGS sequence"/>
</dbReference>
<reference evidence="2 3" key="1">
    <citation type="submission" date="2020-04" db="EMBL/GenBank/DDBJ databases">
        <authorList>
            <person name="De Canck E."/>
        </authorList>
    </citation>
    <scope>NUCLEOTIDE SEQUENCE [LARGE SCALE GENOMIC DNA]</scope>
    <source>
        <strain evidence="2 3">LMG 3328</strain>
    </source>
</reference>
<dbReference type="Pfam" id="PF13400">
    <property type="entry name" value="Tad"/>
    <property type="match status" value="1"/>
</dbReference>
<evidence type="ECO:0000259" key="1">
    <source>
        <dbReference type="Pfam" id="PF13400"/>
    </source>
</evidence>
<organism evidence="2 3">
    <name type="scientific">Achromobacter ruhlandii</name>
    <dbReference type="NCBI Taxonomy" id="72557"/>
    <lineage>
        <taxon>Bacteria</taxon>
        <taxon>Pseudomonadati</taxon>
        <taxon>Pseudomonadota</taxon>
        <taxon>Betaproteobacteria</taxon>
        <taxon>Burkholderiales</taxon>
        <taxon>Alcaligenaceae</taxon>
        <taxon>Achromobacter</taxon>
    </lineage>
</organism>
<name>A0A2M9GV32_9BURK</name>
<dbReference type="AlphaFoldDB" id="A0A2M9GV32"/>
<gene>
    <name evidence="2" type="ORF">LMG3328_04882</name>
</gene>
<proteinExistence type="predicted"/>
<evidence type="ECO:0000313" key="2">
    <source>
        <dbReference type="EMBL" id="CAB3912674.1"/>
    </source>
</evidence>
<protein>
    <recommendedName>
        <fullName evidence="1">Putative Flp pilus-assembly TadG-like N-terminal domain-containing protein</fullName>
    </recommendedName>
</protein>
<sequence length="459" mass="49374">MTRHVPGLTWQAGQRGQVLAPGLLLLGVLAAVLAMLHGLGRMVEARARLTHAADAAAYSGALEQARRLNFLAYANRAQVAHQIAMAHLVTLGASMAFTDTLAGQRRRNNPPGNLLATLFGRDVGQAYRAARADPQAQVGLAQAYAEHDRVVHEVLAAAAAAAVAGLPAARERLMRAVLQDNYGDGTSAAQPVPRVLRDAWPGYVRRRAATPGIGLWSAVEQAVDRYGFLGRRDGTRRNALPANARCPKSPHVLRRRGSTWLGGDGRWGALDTQSFHSSRWNRWTGCYYREYSMGWGAVLGPDGKPPAEVEYAVGPPVDFTALDFWRWVKESTTWDLGTGIQTPLANSYALAHARRWPGRGVPDDYEVTNGAVPLRFTLAVSLQSRAAPLARPRNVGMAPGASAAGGTAITVTSAAETYFARLLPRPDGQDELATLFRPYWQARLSARTQASAPSGGEAP</sequence>